<dbReference type="InterPro" id="IPR058270">
    <property type="entry name" value="DUF7964"/>
</dbReference>
<dbReference type="EMBL" id="JBHSKV010000029">
    <property type="protein sequence ID" value="MFC5136578.1"/>
    <property type="molecule type" value="Genomic_DNA"/>
</dbReference>
<dbReference type="Proteomes" id="UP001596145">
    <property type="component" value="Unassembled WGS sequence"/>
</dbReference>
<accession>A0ABD5QWZ2</accession>
<feature type="region of interest" description="Disordered" evidence="1">
    <location>
        <begin position="94"/>
        <end position="122"/>
    </location>
</feature>
<evidence type="ECO:0000313" key="4">
    <source>
        <dbReference type="Proteomes" id="UP001596145"/>
    </source>
</evidence>
<keyword evidence="4" id="KW-1185">Reference proteome</keyword>
<sequence length="122" mass="13844">MIESLPDRPLTIAEADSLAQSGKLTPMTIIQKLPSDTEIQFSEVSDKIEDNIQENAVNFVVSLLYATEEKAITIAYSEKEGCWMKAVEEDAEDYDHERVEQETHQFVKEHSESDPEDLGFVH</sequence>
<proteinExistence type="predicted"/>
<comment type="caution">
    <text evidence="3">The sequence shown here is derived from an EMBL/GenBank/DDBJ whole genome shotgun (WGS) entry which is preliminary data.</text>
</comment>
<dbReference type="AlphaFoldDB" id="A0ABD5QWZ2"/>
<evidence type="ECO:0000256" key="1">
    <source>
        <dbReference type="SAM" id="MobiDB-lite"/>
    </source>
</evidence>
<reference evidence="3 4" key="1">
    <citation type="journal article" date="2019" name="Int. J. Syst. Evol. Microbiol.">
        <title>The Global Catalogue of Microorganisms (GCM) 10K type strain sequencing project: providing services to taxonomists for standard genome sequencing and annotation.</title>
        <authorList>
            <consortium name="The Broad Institute Genomics Platform"/>
            <consortium name="The Broad Institute Genome Sequencing Center for Infectious Disease"/>
            <person name="Wu L."/>
            <person name="Ma J."/>
        </authorList>
    </citation>
    <scope>NUCLEOTIDE SEQUENCE [LARGE SCALE GENOMIC DNA]</scope>
    <source>
        <strain evidence="3 4">CGMCC 1.16026</strain>
    </source>
</reference>
<protein>
    <recommendedName>
        <fullName evidence="2">DUF7964 domain-containing protein</fullName>
    </recommendedName>
</protein>
<dbReference type="Pfam" id="PF25912">
    <property type="entry name" value="DUF7964"/>
    <property type="match status" value="1"/>
</dbReference>
<name>A0ABD5QWZ2_9EURY</name>
<gene>
    <name evidence="3" type="ORF">ACFPJA_17910</name>
</gene>
<evidence type="ECO:0000259" key="2">
    <source>
        <dbReference type="Pfam" id="PF25912"/>
    </source>
</evidence>
<feature type="domain" description="DUF7964" evidence="2">
    <location>
        <begin position="2"/>
        <end position="105"/>
    </location>
</feature>
<organism evidence="3 4">
    <name type="scientific">Halorubrum glutamatedens</name>
    <dbReference type="NCBI Taxonomy" id="2707018"/>
    <lineage>
        <taxon>Archaea</taxon>
        <taxon>Methanobacteriati</taxon>
        <taxon>Methanobacteriota</taxon>
        <taxon>Stenosarchaea group</taxon>
        <taxon>Halobacteria</taxon>
        <taxon>Halobacteriales</taxon>
        <taxon>Haloferacaceae</taxon>
        <taxon>Halorubrum</taxon>
    </lineage>
</organism>
<dbReference type="RefSeq" id="WP_136516538.1">
    <property type="nucleotide sequence ID" value="NZ_JBHSKV010000029.1"/>
</dbReference>
<evidence type="ECO:0000313" key="3">
    <source>
        <dbReference type="EMBL" id="MFC5136578.1"/>
    </source>
</evidence>
<feature type="compositionally biased region" description="Basic and acidic residues" evidence="1">
    <location>
        <begin position="95"/>
        <end position="113"/>
    </location>
</feature>